<comment type="caution">
    <text evidence="2">The sequence shown here is derived from an EMBL/GenBank/DDBJ whole genome shotgun (WGS) entry which is preliminary data.</text>
</comment>
<proteinExistence type="predicted"/>
<dbReference type="CDD" id="cd04301">
    <property type="entry name" value="NAT_SF"/>
    <property type="match status" value="1"/>
</dbReference>
<dbReference type="InterPro" id="IPR016181">
    <property type="entry name" value="Acyl_CoA_acyltransferase"/>
</dbReference>
<protein>
    <submittedName>
        <fullName evidence="2">GNAT family N-acetyltransferase</fullName>
    </submittedName>
</protein>
<accession>A0A923KHB7</accession>
<feature type="domain" description="N-acetyltransferase" evidence="1">
    <location>
        <begin position="21"/>
        <end position="167"/>
    </location>
</feature>
<evidence type="ECO:0000313" key="2">
    <source>
        <dbReference type="EMBL" id="MBC3860547.1"/>
    </source>
</evidence>
<dbReference type="Pfam" id="PF00583">
    <property type="entry name" value="Acetyltransf_1"/>
    <property type="match status" value="1"/>
</dbReference>
<dbReference type="RefSeq" id="WP_186910493.1">
    <property type="nucleotide sequence ID" value="NZ_JACOFV010000001.1"/>
</dbReference>
<dbReference type="PROSITE" id="PS51186">
    <property type="entry name" value="GNAT"/>
    <property type="match status" value="1"/>
</dbReference>
<evidence type="ECO:0000259" key="1">
    <source>
        <dbReference type="PROSITE" id="PS51186"/>
    </source>
</evidence>
<keyword evidence="3" id="KW-1185">Reference proteome</keyword>
<dbReference type="Proteomes" id="UP000634011">
    <property type="component" value="Unassembled WGS sequence"/>
</dbReference>
<dbReference type="GO" id="GO:0016747">
    <property type="term" value="F:acyltransferase activity, transferring groups other than amino-acyl groups"/>
    <property type="evidence" value="ECO:0007669"/>
    <property type="project" value="InterPro"/>
</dbReference>
<dbReference type="EMBL" id="JACOFV010000001">
    <property type="protein sequence ID" value="MBC3860547.1"/>
    <property type="molecule type" value="Genomic_DNA"/>
</dbReference>
<dbReference type="InterPro" id="IPR000182">
    <property type="entry name" value="GNAT_dom"/>
</dbReference>
<dbReference type="InterPro" id="IPR052777">
    <property type="entry name" value="Acetyltransferase_Enz"/>
</dbReference>
<dbReference type="AlphaFoldDB" id="A0A923KHB7"/>
<name>A0A923KHB7_9BURK</name>
<dbReference type="PANTHER" id="PTHR43305">
    <property type="entry name" value="FAMILY N-ACETYLTRANSFERASE, PUTATIVE (AFU_ORTHOLOGUE AFUA_2G01380)-RELATED"/>
    <property type="match status" value="1"/>
</dbReference>
<gene>
    <name evidence="2" type="ORF">H8K32_00400</name>
</gene>
<sequence length="179" mass="20270">MSRLDFHIADPVADRASLIQINIEYMEWVAARMQEVCGVSLVVVSGLSIPDYVESALDKICFEKAPRSVFYLVKQDEIVVGMVGLRSLSLDVAEIKRLYIRGAFRGQHFGKQLLNKVVSDAKEFAYAKLRLDSAPFMKNAQQLYRLTGFIERGPYPGTEVPEALHAHWHFLELNLLGKK</sequence>
<dbReference type="PANTHER" id="PTHR43305:SF1">
    <property type="entry name" value="FAMILY N-ACETYLTRANSFERASE, PUTATIVE (AFU_ORTHOLOGUE AFUA_2G01380)-RELATED"/>
    <property type="match status" value="1"/>
</dbReference>
<organism evidence="2 3">
    <name type="scientific">Undibacterium jejuense</name>
    <dbReference type="NCBI Taxonomy" id="1344949"/>
    <lineage>
        <taxon>Bacteria</taxon>
        <taxon>Pseudomonadati</taxon>
        <taxon>Pseudomonadota</taxon>
        <taxon>Betaproteobacteria</taxon>
        <taxon>Burkholderiales</taxon>
        <taxon>Oxalobacteraceae</taxon>
        <taxon>Undibacterium</taxon>
    </lineage>
</organism>
<dbReference type="SUPFAM" id="SSF55729">
    <property type="entry name" value="Acyl-CoA N-acyltransferases (Nat)"/>
    <property type="match status" value="1"/>
</dbReference>
<evidence type="ECO:0000313" key="3">
    <source>
        <dbReference type="Proteomes" id="UP000634011"/>
    </source>
</evidence>
<dbReference type="Gene3D" id="3.40.630.30">
    <property type="match status" value="1"/>
</dbReference>
<reference evidence="2" key="1">
    <citation type="submission" date="2020-08" db="EMBL/GenBank/DDBJ databases">
        <title>Novel species isolated from subtropical streams in China.</title>
        <authorList>
            <person name="Lu H."/>
        </authorList>
    </citation>
    <scope>NUCLEOTIDE SEQUENCE</scope>
    <source>
        <strain evidence="2">KACC 12607</strain>
    </source>
</reference>